<name>A0A7I8KBE2_SPIIN</name>
<reference evidence="3" key="1">
    <citation type="submission" date="2020-02" db="EMBL/GenBank/DDBJ databases">
        <authorList>
            <person name="Scholz U."/>
            <person name="Mascher M."/>
            <person name="Fiebig A."/>
        </authorList>
    </citation>
    <scope>NUCLEOTIDE SEQUENCE</scope>
</reference>
<gene>
    <name evidence="3" type="ORF">SI8410_04005644</name>
</gene>
<dbReference type="Proteomes" id="UP000663760">
    <property type="component" value="Chromosome 4"/>
</dbReference>
<keyword evidence="2" id="KW-0472">Membrane</keyword>
<accession>A0A7I8KBE2</accession>
<sequence length="57" mass="6869">MGTRERGREREGERERRGERERGREGERDVSYILMSSSIFLTFHLLISSYLDFNCHF</sequence>
<evidence type="ECO:0000256" key="1">
    <source>
        <dbReference type="SAM" id="MobiDB-lite"/>
    </source>
</evidence>
<evidence type="ECO:0000256" key="2">
    <source>
        <dbReference type="SAM" id="Phobius"/>
    </source>
</evidence>
<evidence type="ECO:0000313" key="3">
    <source>
        <dbReference type="EMBL" id="CAA7394983.1"/>
    </source>
</evidence>
<feature type="region of interest" description="Disordered" evidence="1">
    <location>
        <begin position="1"/>
        <end position="27"/>
    </location>
</feature>
<proteinExistence type="predicted"/>
<feature type="transmembrane region" description="Helical" evidence="2">
    <location>
        <begin position="30"/>
        <end position="51"/>
    </location>
</feature>
<organism evidence="3 4">
    <name type="scientific">Spirodela intermedia</name>
    <name type="common">Intermediate duckweed</name>
    <dbReference type="NCBI Taxonomy" id="51605"/>
    <lineage>
        <taxon>Eukaryota</taxon>
        <taxon>Viridiplantae</taxon>
        <taxon>Streptophyta</taxon>
        <taxon>Embryophyta</taxon>
        <taxon>Tracheophyta</taxon>
        <taxon>Spermatophyta</taxon>
        <taxon>Magnoliopsida</taxon>
        <taxon>Liliopsida</taxon>
        <taxon>Araceae</taxon>
        <taxon>Lemnoideae</taxon>
        <taxon>Spirodela</taxon>
    </lineage>
</organism>
<keyword evidence="4" id="KW-1185">Reference proteome</keyword>
<keyword evidence="2" id="KW-0812">Transmembrane</keyword>
<dbReference type="AlphaFoldDB" id="A0A7I8KBE2"/>
<keyword evidence="2" id="KW-1133">Transmembrane helix</keyword>
<dbReference type="EMBL" id="LR746267">
    <property type="protein sequence ID" value="CAA7394983.1"/>
    <property type="molecule type" value="Genomic_DNA"/>
</dbReference>
<evidence type="ECO:0000313" key="4">
    <source>
        <dbReference type="Proteomes" id="UP000663760"/>
    </source>
</evidence>
<protein>
    <submittedName>
        <fullName evidence="3">Uncharacterized protein</fullName>
    </submittedName>
</protein>